<protein>
    <submittedName>
        <fullName evidence="5">Signal transduction histidine kinase</fullName>
    </submittedName>
</protein>
<dbReference type="GO" id="GO:0016301">
    <property type="term" value="F:kinase activity"/>
    <property type="evidence" value="ECO:0007669"/>
    <property type="project" value="UniProtKB-KW"/>
</dbReference>
<feature type="transmembrane region" description="Helical" evidence="4">
    <location>
        <begin position="75"/>
        <end position="96"/>
    </location>
</feature>
<evidence type="ECO:0000313" key="5">
    <source>
        <dbReference type="EMBL" id="MBB5844468.1"/>
    </source>
</evidence>
<dbReference type="PANTHER" id="PTHR24421:SF61">
    <property type="entry name" value="OXYGEN SENSOR HISTIDINE KINASE NREB"/>
    <property type="match status" value="1"/>
</dbReference>
<organism evidence="5 6">
    <name type="scientific">Conyzicola lurida</name>
    <dbReference type="NCBI Taxonomy" id="1172621"/>
    <lineage>
        <taxon>Bacteria</taxon>
        <taxon>Bacillati</taxon>
        <taxon>Actinomycetota</taxon>
        <taxon>Actinomycetes</taxon>
        <taxon>Micrococcales</taxon>
        <taxon>Microbacteriaceae</taxon>
        <taxon>Conyzicola</taxon>
    </lineage>
</organism>
<dbReference type="InterPro" id="IPR036890">
    <property type="entry name" value="HATPase_C_sf"/>
</dbReference>
<dbReference type="InterPro" id="IPR050482">
    <property type="entry name" value="Sensor_HK_TwoCompSys"/>
</dbReference>
<dbReference type="RefSeq" id="WP_184238633.1">
    <property type="nucleotide sequence ID" value="NZ_JACHMJ010000001.1"/>
</dbReference>
<keyword evidence="4" id="KW-0812">Transmembrane</keyword>
<dbReference type="Proteomes" id="UP000536685">
    <property type="component" value="Unassembled WGS sequence"/>
</dbReference>
<dbReference type="Gene3D" id="3.30.565.10">
    <property type="entry name" value="Histidine kinase-like ATPase, C-terminal domain"/>
    <property type="match status" value="1"/>
</dbReference>
<keyword evidence="1" id="KW-0808">Transferase</keyword>
<dbReference type="PANTHER" id="PTHR24421">
    <property type="entry name" value="NITRATE/NITRITE SENSOR PROTEIN NARX-RELATED"/>
    <property type="match status" value="1"/>
</dbReference>
<reference evidence="5 6" key="1">
    <citation type="submission" date="2020-08" db="EMBL/GenBank/DDBJ databases">
        <title>Sequencing the genomes of 1000 actinobacteria strains.</title>
        <authorList>
            <person name="Klenk H.-P."/>
        </authorList>
    </citation>
    <scope>NUCLEOTIDE SEQUENCE [LARGE SCALE GENOMIC DNA]</scope>
    <source>
        <strain evidence="5 6">DSM 105784</strain>
    </source>
</reference>
<dbReference type="EMBL" id="JACHMJ010000001">
    <property type="protein sequence ID" value="MBB5844468.1"/>
    <property type="molecule type" value="Genomic_DNA"/>
</dbReference>
<keyword evidence="6" id="KW-1185">Reference proteome</keyword>
<feature type="transmembrane region" description="Helical" evidence="4">
    <location>
        <begin position="108"/>
        <end position="124"/>
    </location>
</feature>
<gene>
    <name evidence="5" type="ORF">HD599_002791</name>
</gene>
<keyword evidence="4" id="KW-1133">Transmembrane helix</keyword>
<dbReference type="SUPFAM" id="SSF55874">
    <property type="entry name" value="ATPase domain of HSP90 chaperone/DNA topoisomerase II/histidine kinase"/>
    <property type="match status" value="1"/>
</dbReference>
<feature type="transmembrane region" description="Helical" evidence="4">
    <location>
        <begin position="131"/>
        <end position="150"/>
    </location>
</feature>
<evidence type="ECO:0000256" key="3">
    <source>
        <dbReference type="ARBA" id="ARBA00023012"/>
    </source>
</evidence>
<feature type="transmembrane region" description="Helical" evidence="4">
    <location>
        <begin position="21"/>
        <end position="42"/>
    </location>
</feature>
<keyword evidence="3" id="KW-0902">Two-component regulatory system</keyword>
<comment type="caution">
    <text evidence="5">The sequence shown here is derived from an EMBL/GenBank/DDBJ whole genome shotgun (WGS) entry which is preliminary data.</text>
</comment>
<dbReference type="GO" id="GO:0000160">
    <property type="term" value="P:phosphorelay signal transduction system"/>
    <property type="evidence" value="ECO:0007669"/>
    <property type="project" value="UniProtKB-KW"/>
</dbReference>
<evidence type="ECO:0000313" key="6">
    <source>
        <dbReference type="Proteomes" id="UP000536685"/>
    </source>
</evidence>
<evidence type="ECO:0000256" key="1">
    <source>
        <dbReference type="ARBA" id="ARBA00022679"/>
    </source>
</evidence>
<evidence type="ECO:0000256" key="2">
    <source>
        <dbReference type="ARBA" id="ARBA00022777"/>
    </source>
</evidence>
<sequence>MSLVFPNSLAARTTNLALSRGALWMGMVCLSSAFASLLLIQLDRSAVIVWPVFLGLFAVATAGILVAIPAGDRVPVLVLAGALALVGNVVFAGALLPFLRTGDSSDSIFLSLSKIAIINFGVIVGRSRSGAVGIIVAAAIAEIPVALLSLQLGHGYSLDVPAVGCALIFLLILTLLDLSRKRSRTSEPVLSRASRDELVAGEITRAEHVSSAMVHDTVLNELSVIGTIAPGRLSDAARAQIQRSVALVSSDVARSPQAAQGVLAGDVAAAVEEARAQGLEVTIAGEVSAIDSLGPRISMALGLAVLQCLTNVAAHSGTNSAELTVIATDEELCVMVIDSGVGFVEADTHPDRLGLRHSVRGRIADIGGSVQVWTSPGAGTAVSMLVPRS</sequence>
<feature type="transmembrane region" description="Helical" evidence="4">
    <location>
        <begin position="48"/>
        <end position="68"/>
    </location>
</feature>
<name>A0A841AQA2_9MICO</name>
<evidence type="ECO:0000256" key="4">
    <source>
        <dbReference type="SAM" id="Phobius"/>
    </source>
</evidence>
<proteinExistence type="predicted"/>
<feature type="transmembrane region" description="Helical" evidence="4">
    <location>
        <begin position="156"/>
        <end position="176"/>
    </location>
</feature>
<dbReference type="AlphaFoldDB" id="A0A841AQA2"/>
<accession>A0A841AQA2</accession>
<keyword evidence="2 5" id="KW-0418">Kinase</keyword>
<keyword evidence="4" id="KW-0472">Membrane</keyword>